<sequence>MVSSAHNPNKAEIPERRKDSTSTPVRGTQPWWLVAVTSVYQLSLALTNCDWSSLAIPGSAPLKL</sequence>
<name>A0ABQ9TV47_SAGOE</name>
<evidence type="ECO:0000313" key="3">
    <source>
        <dbReference type="Proteomes" id="UP001266305"/>
    </source>
</evidence>
<protein>
    <submittedName>
        <fullName evidence="2">Uncharacterized protein</fullName>
    </submittedName>
</protein>
<feature type="region of interest" description="Disordered" evidence="1">
    <location>
        <begin position="1"/>
        <end position="26"/>
    </location>
</feature>
<evidence type="ECO:0000313" key="2">
    <source>
        <dbReference type="EMBL" id="KAK2088681.1"/>
    </source>
</evidence>
<comment type="caution">
    <text evidence="2">The sequence shown here is derived from an EMBL/GenBank/DDBJ whole genome shotgun (WGS) entry which is preliminary data.</text>
</comment>
<organism evidence="2 3">
    <name type="scientific">Saguinus oedipus</name>
    <name type="common">Cotton-top tamarin</name>
    <name type="synonym">Oedipomidas oedipus</name>
    <dbReference type="NCBI Taxonomy" id="9490"/>
    <lineage>
        <taxon>Eukaryota</taxon>
        <taxon>Metazoa</taxon>
        <taxon>Chordata</taxon>
        <taxon>Craniata</taxon>
        <taxon>Vertebrata</taxon>
        <taxon>Euteleostomi</taxon>
        <taxon>Mammalia</taxon>
        <taxon>Eutheria</taxon>
        <taxon>Euarchontoglires</taxon>
        <taxon>Primates</taxon>
        <taxon>Haplorrhini</taxon>
        <taxon>Platyrrhini</taxon>
        <taxon>Cebidae</taxon>
        <taxon>Callitrichinae</taxon>
        <taxon>Saguinus</taxon>
    </lineage>
</organism>
<accession>A0ABQ9TV47</accession>
<evidence type="ECO:0000256" key="1">
    <source>
        <dbReference type="SAM" id="MobiDB-lite"/>
    </source>
</evidence>
<proteinExistence type="predicted"/>
<gene>
    <name evidence="2" type="ORF">P7K49_034588</name>
</gene>
<dbReference type="Proteomes" id="UP001266305">
    <property type="component" value="Unassembled WGS sequence"/>
</dbReference>
<dbReference type="EMBL" id="JASSZA010000019">
    <property type="protein sequence ID" value="KAK2088681.1"/>
    <property type="molecule type" value="Genomic_DNA"/>
</dbReference>
<keyword evidence="3" id="KW-1185">Reference proteome</keyword>
<reference evidence="2 3" key="1">
    <citation type="submission" date="2023-05" db="EMBL/GenBank/DDBJ databases">
        <title>B98-5 Cell Line De Novo Hybrid Assembly: An Optical Mapping Approach.</title>
        <authorList>
            <person name="Kananen K."/>
            <person name="Auerbach J.A."/>
            <person name="Kautto E."/>
            <person name="Blachly J.S."/>
        </authorList>
    </citation>
    <scope>NUCLEOTIDE SEQUENCE [LARGE SCALE GENOMIC DNA]</scope>
    <source>
        <strain evidence="2">B95-8</strain>
        <tissue evidence="2">Cell line</tissue>
    </source>
</reference>